<dbReference type="Gene3D" id="3.40.50.2000">
    <property type="entry name" value="Glycogen Phosphorylase B"/>
    <property type="match status" value="2"/>
</dbReference>
<dbReference type="InterPro" id="IPR028098">
    <property type="entry name" value="Glyco_trans_4-like_N"/>
</dbReference>
<dbReference type="EMBL" id="BRZA01000004">
    <property type="protein sequence ID" value="GLC89776.1"/>
    <property type="molecule type" value="Genomic_DNA"/>
</dbReference>
<protein>
    <submittedName>
        <fullName evidence="3">Glycosyl transferase</fullName>
    </submittedName>
</protein>
<sequence>MDCIGGAQKHVEALTKQLQQDAHDVTIVTGQYDASLWQLQEVKVICIPAIQRAIHAFKDIKACWQLIALLQTIKPDILAIHSSKAGILGRVAGGFLQIPTVFTAHGWSFTEGIPMKRRWMYRWLEKAMQPMTTKIITVSHYDRQLAHSSKIAPPHKIATVHNGIWQEAQTKVQQTCPRITMIARFEAPKRQDLLLEALLELQDLHWHMQFVGDGSAREAAEKFVKHHNLTARVTFLGNQLDVSAILAKSQLFVLLSDWEGLPISIIEAMRAGLPIIATDVGGVGELVVDKSNGFLIAKHDKEQLKTKLQQLLTDKALCQKMSDASERHFLRHFTFQSMYRDTLMVYQQAVMEKGEGFAINSHSNR</sequence>
<gene>
    <name evidence="3" type="ORF">LYSBPC_29030</name>
</gene>
<evidence type="ECO:0000259" key="1">
    <source>
        <dbReference type="Pfam" id="PF00534"/>
    </source>
</evidence>
<dbReference type="PANTHER" id="PTHR12526">
    <property type="entry name" value="GLYCOSYLTRANSFERASE"/>
    <property type="match status" value="1"/>
</dbReference>
<dbReference type="GO" id="GO:0016740">
    <property type="term" value="F:transferase activity"/>
    <property type="evidence" value="ECO:0007669"/>
    <property type="project" value="UniProtKB-KW"/>
</dbReference>
<dbReference type="CDD" id="cd03808">
    <property type="entry name" value="GT4_CapM-like"/>
    <property type="match status" value="1"/>
</dbReference>
<proteinExistence type="predicted"/>
<dbReference type="InterPro" id="IPR001296">
    <property type="entry name" value="Glyco_trans_1"/>
</dbReference>
<dbReference type="Pfam" id="PF13439">
    <property type="entry name" value="Glyco_transf_4"/>
    <property type="match status" value="1"/>
</dbReference>
<dbReference type="PANTHER" id="PTHR12526:SF630">
    <property type="entry name" value="GLYCOSYLTRANSFERASE"/>
    <property type="match status" value="1"/>
</dbReference>
<feature type="domain" description="Glycosyl transferase family 1" evidence="1">
    <location>
        <begin position="170"/>
        <end position="326"/>
    </location>
</feature>
<accession>A0ABQ5NN20</accession>
<feature type="domain" description="Glycosyltransferase subfamily 4-like N-terminal" evidence="2">
    <location>
        <begin position="4"/>
        <end position="164"/>
    </location>
</feature>
<dbReference type="RefSeq" id="WP_264989646.1">
    <property type="nucleotide sequence ID" value="NZ_BRZA01000004.1"/>
</dbReference>
<dbReference type="SUPFAM" id="SSF53756">
    <property type="entry name" value="UDP-Glycosyltransferase/glycogen phosphorylase"/>
    <property type="match status" value="1"/>
</dbReference>
<organism evidence="3 4">
    <name type="scientific">Lysinibacillus piscis</name>
    <dbReference type="NCBI Taxonomy" id="2518931"/>
    <lineage>
        <taxon>Bacteria</taxon>
        <taxon>Bacillati</taxon>
        <taxon>Bacillota</taxon>
        <taxon>Bacilli</taxon>
        <taxon>Bacillales</taxon>
        <taxon>Bacillaceae</taxon>
        <taxon>Lysinibacillus</taxon>
    </lineage>
</organism>
<name>A0ABQ5NN20_9BACI</name>
<evidence type="ECO:0000313" key="3">
    <source>
        <dbReference type="EMBL" id="GLC89776.1"/>
    </source>
</evidence>
<dbReference type="Proteomes" id="UP001065593">
    <property type="component" value="Unassembled WGS sequence"/>
</dbReference>
<comment type="caution">
    <text evidence="3">The sequence shown here is derived from an EMBL/GenBank/DDBJ whole genome shotgun (WGS) entry which is preliminary data.</text>
</comment>
<evidence type="ECO:0000313" key="4">
    <source>
        <dbReference type="Proteomes" id="UP001065593"/>
    </source>
</evidence>
<keyword evidence="3" id="KW-0808">Transferase</keyword>
<keyword evidence="4" id="KW-1185">Reference proteome</keyword>
<dbReference type="Pfam" id="PF00534">
    <property type="entry name" value="Glycos_transf_1"/>
    <property type="match status" value="1"/>
</dbReference>
<evidence type="ECO:0000259" key="2">
    <source>
        <dbReference type="Pfam" id="PF13439"/>
    </source>
</evidence>
<reference evidence="3" key="1">
    <citation type="submission" date="2022-08" db="EMBL/GenBank/DDBJ databases">
        <title>Draft genome sequence of Lysinibacillus sp. strain KH24.</title>
        <authorList>
            <person name="Kanbe H."/>
            <person name="Itoh H."/>
        </authorList>
    </citation>
    <scope>NUCLEOTIDE SEQUENCE</scope>
    <source>
        <strain evidence="3">KH24</strain>
    </source>
</reference>